<dbReference type="SMART" id="SM00398">
    <property type="entry name" value="HMG"/>
    <property type="match status" value="1"/>
</dbReference>
<organism evidence="3 4">
    <name type="scientific">Ambispora gerdemannii</name>
    <dbReference type="NCBI Taxonomy" id="144530"/>
    <lineage>
        <taxon>Eukaryota</taxon>
        <taxon>Fungi</taxon>
        <taxon>Fungi incertae sedis</taxon>
        <taxon>Mucoromycota</taxon>
        <taxon>Glomeromycotina</taxon>
        <taxon>Glomeromycetes</taxon>
        <taxon>Archaeosporales</taxon>
        <taxon>Ambisporaceae</taxon>
        <taxon>Ambispora</taxon>
    </lineage>
</organism>
<dbReference type="Proteomes" id="UP000789831">
    <property type="component" value="Unassembled WGS sequence"/>
</dbReference>
<protein>
    <submittedName>
        <fullName evidence="3">13490_t:CDS:1</fullName>
    </submittedName>
</protein>
<dbReference type="OrthoDB" id="6247875at2759"/>
<dbReference type="EMBL" id="CAJVPL010000203">
    <property type="protein sequence ID" value="CAG8464824.1"/>
    <property type="molecule type" value="Genomic_DNA"/>
</dbReference>
<proteinExistence type="predicted"/>
<feature type="region of interest" description="Disordered" evidence="1">
    <location>
        <begin position="221"/>
        <end position="252"/>
    </location>
</feature>
<feature type="region of interest" description="Disordered" evidence="1">
    <location>
        <begin position="148"/>
        <end position="171"/>
    </location>
</feature>
<evidence type="ECO:0000259" key="2">
    <source>
        <dbReference type="SMART" id="SM00398"/>
    </source>
</evidence>
<name>A0A9N8Z0G5_9GLOM</name>
<evidence type="ECO:0000256" key="1">
    <source>
        <dbReference type="SAM" id="MobiDB-lite"/>
    </source>
</evidence>
<dbReference type="InterPro" id="IPR009071">
    <property type="entry name" value="HMG_box_dom"/>
</dbReference>
<gene>
    <name evidence="3" type="ORF">AGERDE_LOCUS2440</name>
</gene>
<evidence type="ECO:0000313" key="4">
    <source>
        <dbReference type="Proteomes" id="UP000789831"/>
    </source>
</evidence>
<keyword evidence="4" id="KW-1185">Reference proteome</keyword>
<sequence>MNSTNNFRFANEFEFESQFTKEEQPILPQIKVPFPPDITPEETILIKDGKIPSKPPNSFIIYRRAFQKQCRELGHLLKLNVVSTMAAESWKDEPLKVKNFYKELALQANHKLMELRAKQLYDRTKSKVTYEQNIIKEEEEAIDNSFVSRREEQPQQPHNQWLYSKVSTPRSPPPTFDNIQLTFEDIMNINSIQSNRDTVNTNSIQNNQELYPETEYLHETEYSQKSPNWSLNNDIESPLDQSPSTQPLNNHDNLVLDDSQFYEQLTYYSNLNEIFVSNPPYIDGYRKMNSIPSIY</sequence>
<dbReference type="AlphaFoldDB" id="A0A9N8Z0G5"/>
<dbReference type="SUPFAM" id="SSF47095">
    <property type="entry name" value="HMG-box"/>
    <property type="match status" value="1"/>
</dbReference>
<dbReference type="InterPro" id="IPR036910">
    <property type="entry name" value="HMG_box_dom_sf"/>
</dbReference>
<dbReference type="Pfam" id="PF00505">
    <property type="entry name" value="HMG_box"/>
    <property type="match status" value="1"/>
</dbReference>
<feature type="domain" description="HMG box" evidence="2">
    <location>
        <begin position="51"/>
        <end position="123"/>
    </location>
</feature>
<feature type="compositionally biased region" description="Polar residues" evidence="1">
    <location>
        <begin position="223"/>
        <end position="252"/>
    </location>
</feature>
<reference evidence="3" key="1">
    <citation type="submission" date="2021-06" db="EMBL/GenBank/DDBJ databases">
        <authorList>
            <person name="Kallberg Y."/>
            <person name="Tangrot J."/>
            <person name="Rosling A."/>
        </authorList>
    </citation>
    <scope>NUCLEOTIDE SEQUENCE</scope>
    <source>
        <strain evidence="3">MT106</strain>
    </source>
</reference>
<evidence type="ECO:0000313" key="3">
    <source>
        <dbReference type="EMBL" id="CAG8464824.1"/>
    </source>
</evidence>
<dbReference type="Gene3D" id="1.10.30.10">
    <property type="entry name" value="High mobility group box domain"/>
    <property type="match status" value="1"/>
</dbReference>
<feature type="compositionally biased region" description="Polar residues" evidence="1">
    <location>
        <begin position="154"/>
        <end position="169"/>
    </location>
</feature>
<comment type="caution">
    <text evidence="3">The sequence shown here is derived from an EMBL/GenBank/DDBJ whole genome shotgun (WGS) entry which is preliminary data.</text>
</comment>
<accession>A0A9N8Z0G5</accession>